<name>A0AAN6LXY0_9PLEO</name>
<sequence>MDLEKEPFLEDDGASGDESSFAHSGKSLRGRLWSIVHIVFITVYTGIFVLSTRGQCALQTSLHPIDNLVVAAASKPYDDFEQSPYAGLPSPSIDAAWHYLLEHTTIRVTPTELNRSNQTSVELPGGGYMAWLGVFHELHCIKMVRQWVYRDHYYPNMTNDEFEEASIHAADKNLRSLLGYLEERNIVPW</sequence>
<dbReference type="Proteomes" id="UP001280581">
    <property type="component" value="Unassembled WGS sequence"/>
</dbReference>
<keyword evidence="6" id="KW-1185">Reference proteome</keyword>
<keyword evidence="4" id="KW-0812">Transmembrane</keyword>
<organism evidence="5 6">
    <name type="scientific">Pseudopithomyces chartarum</name>
    <dbReference type="NCBI Taxonomy" id="1892770"/>
    <lineage>
        <taxon>Eukaryota</taxon>
        <taxon>Fungi</taxon>
        <taxon>Dikarya</taxon>
        <taxon>Ascomycota</taxon>
        <taxon>Pezizomycotina</taxon>
        <taxon>Dothideomycetes</taxon>
        <taxon>Pleosporomycetidae</taxon>
        <taxon>Pleosporales</taxon>
        <taxon>Massarineae</taxon>
        <taxon>Didymosphaeriaceae</taxon>
        <taxon>Pseudopithomyces</taxon>
    </lineage>
</organism>
<feature type="region of interest" description="Disordered" evidence="3">
    <location>
        <begin position="1"/>
        <end position="24"/>
    </location>
</feature>
<dbReference type="PANTHER" id="PTHR33365:SF4">
    <property type="entry name" value="CYCLOCHLOROTINE BIOSYNTHESIS PROTEIN O"/>
    <property type="match status" value="1"/>
</dbReference>
<comment type="caution">
    <text evidence="5">The sequence shown here is derived from an EMBL/GenBank/DDBJ whole genome shotgun (WGS) entry which is preliminary data.</text>
</comment>
<dbReference type="Pfam" id="PF11807">
    <property type="entry name" value="UstYa"/>
    <property type="match status" value="1"/>
</dbReference>
<comment type="similarity">
    <text evidence="2">Belongs to the ustYa family.</text>
</comment>
<dbReference type="InterPro" id="IPR021765">
    <property type="entry name" value="UstYa-like"/>
</dbReference>
<evidence type="ECO:0000256" key="2">
    <source>
        <dbReference type="ARBA" id="ARBA00035112"/>
    </source>
</evidence>
<feature type="transmembrane region" description="Helical" evidence="4">
    <location>
        <begin position="32"/>
        <end position="51"/>
    </location>
</feature>
<keyword evidence="4" id="KW-1133">Transmembrane helix</keyword>
<dbReference type="AlphaFoldDB" id="A0AAN6LXY0"/>
<gene>
    <name evidence="5" type="ORF">GRF29_77g43187</name>
</gene>
<reference evidence="5 6" key="1">
    <citation type="submission" date="2021-02" db="EMBL/GenBank/DDBJ databases">
        <title>Genome assembly of Pseudopithomyces chartarum.</title>
        <authorList>
            <person name="Jauregui R."/>
            <person name="Singh J."/>
            <person name="Voisey C."/>
        </authorList>
    </citation>
    <scope>NUCLEOTIDE SEQUENCE [LARGE SCALE GENOMIC DNA]</scope>
    <source>
        <strain evidence="5 6">AGR01</strain>
    </source>
</reference>
<evidence type="ECO:0000313" key="5">
    <source>
        <dbReference type="EMBL" id="KAK3208240.1"/>
    </source>
</evidence>
<dbReference type="PANTHER" id="PTHR33365">
    <property type="entry name" value="YALI0B05434P"/>
    <property type="match status" value="1"/>
</dbReference>
<dbReference type="EMBL" id="WVTA01000007">
    <property type="protein sequence ID" value="KAK3208240.1"/>
    <property type="molecule type" value="Genomic_DNA"/>
</dbReference>
<protein>
    <submittedName>
        <fullName evidence="5">Uncharacterized protein</fullName>
    </submittedName>
</protein>
<evidence type="ECO:0000256" key="3">
    <source>
        <dbReference type="SAM" id="MobiDB-lite"/>
    </source>
</evidence>
<dbReference type="GO" id="GO:0043386">
    <property type="term" value="P:mycotoxin biosynthetic process"/>
    <property type="evidence" value="ECO:0007669"/>
    <property type="project" value="InterPro"/>
</dbReference>
<keyword evidence="4" id="KW-0472">Membrane</keyword>
<comment type="pathway">
    <text evidence="1">Mycotoxin biosynthesis.</text>
</comment>
<evidence type="ECO:0000256" key="4">
    <source>
        <dbReference type="SAM" id="Phobius"/>
    </source>
</evidence>
<evidence type="ECO:0000256" key="1">
    <source>
        <dbReference type="ARBA" id="ARBA00004685"/>
    </source>
</evidence>
<accession>A0AAN6LXY0</accession>
<proteinExistence type="inferred from homology"/>
<evidence type="ECO:0000313" key="6">
    <source>
        <dbReference type="Proteomes" id="UP001280581"/>
    </source>
</evidence>